<organism evidence="2 3">
    <name type="scientific">Alloprevotella tannerae</name>
    <dbReference type="NCBI Taxonomy" id="76122"/>
    <lineage>
        <taxon>Bacteria</taxon>
        <taxon>Pseudomonadati</taxon>
        <taxon>Bacteroidota</taxon>
        <taxon>Bacteroidia</taxon>
        <taxon>Bacteroidales</taxon>
        <taxon>Prevotellaceae</taxon>
        <taxon>Alloprevotella</taxon>
    </lineage>
</organism>
<dbReference type="EMBL" id="JABZGR010000014">
    <property type="protein sequence ID" value="MBF0970475.1"/>
    <property type="molecule type" value="Genomic_DNA"/>
</dbReference>
<protein>
    <submittedName>
        <fullName evidence="2">Uncharacterized protein</fullName>
    </submittedName>
</protein>
<dbReference type="Proteomes" id="UP000704068">
    <property type="component" value="Unassembled WGS sequence"/>
</dbReference>
<evidence type="ECO:0000256" key="1">
    <source>
        <dbReference type="SAM" id="SignalP"/>
    </source>
</evidence>
<dbReference type="AlphaFoldDB" id="A0A929RWC0"/>
<reference evidence="2" key="1">
    <citation type="submission" date="2020-04" db="EMBL/GenBank/DDBJ databases">
        <title>Deep metagenomics examines the oral microbiome during advanced dental caries in children, revealing novel taxa and co-occurrences with host molecules.</title>
        <authorList>
            <person name="Baker J.L."/>
            <person name="Morton J.T."/>
            <person name="Dinis M."/>
            <person name="Alvarez R."/>
            <person name="Tran N.C."/>
            <person name="Knight R."/>
            <person name="Edlund A."/>
        </authorList>
    </citation>
    <scope>NUCLEOTIDE SEQUENCE</scope>
    <source>
        <strain evidence="2">JCVI_34_bin.1</strain>
    </source>
</reference>
<keyword evidence="1" id="KW-0732">Signal</keyword>
<name>A0A929RWC0_9BACT</name>
<gene>
    <name evidence="2" type="ORF">HXK21_05485</name>
</gene>
<comment type="caution">
    <text evidence="2">The sequence shown here is derived from an EMBL/GenBank/DDBJ whole genome shotgun (WGS) entry which is preliminary data.</text>
</comment>
<accession>A0A929RWC0</accession>
<proteinExistence type="predicted"/>
<dbReference type="RefSeq" id="WP_303763927.1">
    <property type="nucleotide sequence ID" value="NZ_JABZGR010000014.1"/>
</dbReference>
<feature type="signal peptide" evidence="1">
    <location>
        <begin position="1"/>
        <end position="24"/>
    </location>
</feature>
<evidence type="ECO:0000313" key="3">
    <source>
        <dbReference type="Proteomes" id="UP000704068"/>
    </source>
</evidence>
<sequence>MKKSLHPIALLLLFFLLGATSAAAQGVYIYKNGKKQVFHASEVDSLVFFENDDSTDPSVTPAPLQLPTAQFGADINDLITAEQARGFTVSKTDDTHLTLTKTENGETFNWIYTFDASQSYKYAKCAIPAGGEEAFKASLRKAGYELRPEASRNAEVLVYVNETSKTVIFINKTGAQAEYIFGEYDEAPQSWTRIDLLKDAKTGTWMPYNGYHATLELLQLYAKRLNHKLDNEKSKPANGVYVYKTGDEQWPSIKYWFDVKTKSQLEEASIYVNPANIPTPADVTAYLKTLNYRYTGLTDNEGYTIYYNDPLPSACYVLMVDKTGGKGTFEPQMHYTYSDLTGNVPPAVVDLPMPIVEFGTKTMDEILVEYRKLPYYVSEEKNEMGVIINTNSPHFPKLLLMEDGGKYFAAIAITFDRLVIRAPYLSEYLTAKGYEYKPEASALPTFVNAEKQVMAQFDVADVYQLGYYSISFQPNEIK</sequence>
<feature type="chain" id="PRO_5037993378" evidence="1">
    <location>
        <begin position="25"/>
        <end position="478"/>
    </location>
</feature>
<evidence type="ECO:0000313" key="2">
    <source>
        <dbReference type="EMBL" id="MBF0970475.1"/>
    </source>
</evidence>